<dbReference type="SUPFAM" id="SSF55205">
    <property type="entry name" value="EPT/RTPC-like"/>
    <property type="match status" value="1"/>
</dbReference>
<evidence type="ECO:0000256" key="3">
    <source>
        <dbReference type="ARBA" id="ARBA00022490"/>
    </source>
</evidence>
<organism evidence="14 15">
    <name type="scientific">Candidatus Yanofskybacteria bacterium RIFCSPHIGHO2_02_FULL_43_22</name>
    <dbReference type="NCBI Taxonomy" id="1802681"/>
    <lineage>
        <taxon>Bacteria</taxon>
        <taxon>Candidatus Yanofskyibacteriota</taxon>
    </lineage>
</organism>
<feature type="binding site" evidence="12">
    <location>
        <position position="311"/>
    </location>
    <ligand>
        <name>UDP-N-acetyl-alpha-D-glucosamine</name>
        <dbReference type="ChEBI" id="CHEBI:57705"/>
    </ligand>
</feature>
<keyword evidence="5 12" id="KW-0808">Transferase</keyword>
<comment type="catalytic activity">
    <reaction evidence="11 12">
        <text>phosphoenolpyruvate + UDP-N-acetyl-alpha-D-glucosamine = UDP-N-acetyl-3-O-(1-carboxyvinyl)-alpha-D-glucosamine + phosphate</text>
        <dbReference type="Rhea" id="RHEA:18681"/>
        <dbReference type="ChEBI" id="CHEBI:43474"/>
        <dbReference type="ChEBI" id="CHEBI:57705"/>
        <dbReference type="ChEBI" id="CHEBI:58702"/>
        <dbReference type="ChEBI" id="CHEBI:68483"/>
        <dbReference type="EC" id="2.5.1.7"/>
    </reaction>
</comment>
<keyword evidence="4 12" id="KW-0132">Cell division</keyword>
<dbReference type="GO" id="GO:0071555">
    <property type="term" value="P:cell wall organization"/>
    <property type="evidence" value="ECO:0007669"/>
    <property type="project" value="UniProtKB-KW"/>
</dbReference>
<keyword evidence="7 12" id="KW-0573">Peptidoglycan synthesis</keyword>
<dbReference type="AlphaFoldDB" id="A0A1F8FKR9"/>
<evidence type="ECO:0000256" key="4">
    <source>
        <dbReference type="ARBA" id="ARBA00022618"/>
    </source>
</evidence>
<evidence type="ECO:0000256" key="12">
    <source>
        <dbReference type="HAMAP-Rule" id="MF_00111"/>
    </source>
</evidence>
<dbReference type="NCBIfam" id="NF006873">
    <property type="entry name" value="PRK09369.1"/>
    <property type="match status" value="1"/>
</dbReference>
<proteinExistence type="inferred from homology"/>
<evidence type="ECO:0000256" key="5">
    <source>
        <dbReference type="ARBA" id="ARBA00022679"/>
    </source>
</evidence>
<dbReference type="UniPathway" id="UPA00219"/>
<evidence type="ECO:0000256" key="9">
    <source>
        <dbReference type="ARBA" id="ARBA00023316"/>
    </source>
</evidence>
<sequence>MKNRFIINGGKKLKGSIEVKGAKNDALVIFAASLLTSRPVTVSNVPEIEDTKILLELLEKLGCKVKRLKYGEYKIISASIKTHLIDPDAAKKIRASILLTAPLLVRLGKVKFPHPGGCVIGERPIDQFLEGYKSMGAKARVKGKLHEIVVPGRNGRTKLKGAEFIFNNITVTGTESLIMAAVTAKGKTVLKNCACEPEVKSLADFLNRCGAKIIGAGTPHIIIYGINKLKGGFHRIIPDRVEAGSFIIMAAATNSKLTVKNCEPEHLDALLSVMKKTGVKFKKQKNSIEVKSANLKSVDIKTHEYPGFPTDLQAPFCVLLTQSKGSGLLHETIYEGRLLWTEELKRMGAEIHTYDPHRIEIKGPTKLRGREIESPDIRAGMAYIIAGLCAKGKSIINNIYQIDRGYEKIEERLRKIGADIRRI</sequence>
<feature type="active site" description="Proton donor" evidence="12">
    <location>
        <position position="118"/>
    </location>
</feature>
<feature type="binding site" evidence="12">
    <location>
        <position position="94"/>
    </location>
    <ligand>
        <name>UDP-N-acetyl-alpha-D-glucosamine</name>
        <dbReference type="ChEBI" id="CHEBI:57705"/>
    </ligand>
</feature>
<evidence type="ECO:0000256" key="7">
    <source>
        <dbReference type="ARBA" id="ARBA00022984"/>
    </source>
</evidence>
<keyword evidence="6 12" id="KW-0133">Cell shape</keyword>
<keyword evidence="8 12" id="KW-0131">Cell cycle</keyword>
<feature type="binding site" evidence="12">
    <location>
        <position position="333"/>
    </location>
    <ligand>
        <name>UDP-N-acetyl-alpha-D-glucosamine</name>
        <dbReference type="ChEBI" id="CHEBI:57705"/>
    </ligand>
</feature>
<dbReference type="InterPro" id="IPR001986">
    <property type="entry name" value="Enolpyruvate_Tfrase_dom"/>
</dbReference>
<keyword evidence="12" id="KW-0670">Pyruvate</keyword>
<comment type="pathway">
    <text evidence="2 12">Cell wall biogenesis; peptidoglycan biosynthesis.</text>
</comment>
<feature type="domain" description="Enolpyruvate transferase" evidence="13">
    <location>
        <begin position="8"/>
        <end position="413"/>
    </location>
</feature>
<dbReference type="GO" id="GO:0019277">
    <property type="term" value="P:UDP-N-acetylgalactosamine biosynthetic process"/>
    <property type="evidence" value="ECO:0007669"/>
    <property type="project" value="InterPro"/>
</dbReference>
<gene>
    <name evidence="12" type="primary">murA</name>
    <name evidence="14" type="ORF">A3J47_02300</name>
</gene>
<dbReference type="Gene3D" id="3.65.10.10">
    <property type="entry name" value="Enolpyruvate transferase domain"/>
    <property type="match status" value="2"/>
</dbReference>
<dbReference type="GO" id="GO:0051301">
    <property type="term" value="P:cell division"/>
    <property type="evidence" value="ECO:0007669"/>
    <property type="project" value="UniProtKB-KW"/>
</dbReference>
<comment type="similarity">
    <text evidence="10 12">Belongs to the EPSP synthase family. MurA subfamily.</text>
</comment>
<evidence type="ECO:0000256" key="8">
    <source>
        <dbReference type="ARBA" id="ARBA00023306"/>
    </source>
</evidence>
<dbReference type="EC" id="2.5.1.7" evidence="12"/>
<dbReference type="CDD" id="cd01555">
    <property type="entry name" value="UdpNAET"/>
    <property type="match status" value="1"/>
</dbReference>
<accession>A0A1F8FKR9</accession>
<dbReference type="GO" id="GO:0008760">
    <property type="term" value="F:UDP-N-acetylglucosamine 1-carboxyvinyltransferase activity"/>
    <property type="evidence" value="ECO:0007669"/>
    <property type="project" value="UniProtKB-UniRule"/>
</dbReference>
<evidence type="ECO:0000256" key="6">
    <source>
        <dbReference type="ARBA" id="ARBA00022960"/>
    </source>
</evidence>
<reference evidence="14 15" key="1">
    <citation type="journal article" date="2016" name="Nat. Commun.">
        <title>Thousands of microbial genomes shed light on interconnected biogeochemical processes in an aquifer system.</title>
        <authorList>
            <person name="Anantharaman K."/>
            <person name="Brown C.T."/>
            <person name="Hug L.A."/>
            <person name="Sharon I."/>
            <person name="Castelle C.J."/>
            <person name="Probst A.J."/>
            <person name="Thomas B.C."/>
            <person name="Singh A."/>
            <person name="Wilkins M.J."/>
            <person name="Karaoz U."/>
            <person name="Brodie E.L."/>
            <person name="Williams K.H."/>
            <person name="Hubbard S.S."/>
            <person name="Banfield J.F."/>
        </authorList>
    </citation>
    <scope>NUCLEOTIDE SEQUENCE [LARGE SCALE GENOMIC DNA]</scope>
</reference>
<evidence type="ECO:0000256" key="2">
    <source>
        <dbReference type="ARBA" id="ARBA00004752"/>
    </source>
</evidence>
<dbReference type="InterPro" id="IPR013792">
    <property type="entry name" value="RNA3'P_cycl/enolpyr_Trfase_a/b"/>
</dbReference>
<dbReference type="PANTHER" id="PTHR43783:SF1">
    <property type="entry name" value="UDP-N-ACETYLGLUCOSAMINE 1-CARBOXYVINYLTRANSFERASE"/>
    <property type="match status" value="1"/>
</dbReference>
<evidence type="ECO:0000256" key="11">
    <source>
        <dbReference type="ARBA" id="ARBA00047527"/>
    </source>
</evidence>
<evidence type="ECO:0000313" key="14">
    <source>
        <dbReference type="EMBL" id="OGN13684.1"/>
    </source>
</evidence>
<dbReference type="InterPro" id="IPR050068">
    <property type="entry name" value="MurA_subfamily"/>
</dbReference>
<dbReference type="GO" id="GO:0009252">
    <property type="term" value="P:peptidoglycan biosynthetic process"/>
    <property type="evidence" value="ECO:0007669"/>
    <property type="project" value="UniProtKB-UniRule"/>
</dbReference>
<protein>
    <recommendedName>
        <fullName evidence="12">UDP-N-acetylglucosamine 1-carboxyvinyltransferase</fullName>
        <ecNumber evidence="12">2.5.1.7</ecNumber>
    </recommendedName>
    <alternativeName>
        <fullName evidence="12">Enoylpyruvate transferase</fullName>
    </alternativeName>
    <alternativeName>
        <fullName evidence="12">UDP-N-acetylglucosamine enolpyruvyl transferase</fullName>
        <shortName evidence="12">EPT</shortName>
    </alternativeName>
</protein>
<comment type="caution">
    <text evidence="12">Lacks conserved residue(s) required for the propagation of feature annotation.</text>
</comment>
<keyword evidence="3 12" id="KW-0963">Cytoplasm</keyword>
<dbReference type="NCBIfam" id="TIGR01072">
    <property type="entry name" value="murA"/>
    <property type="match status" value="1"/>
</dbReference>
<evidence type="ECO:0000259" key="13">
    <source>
        <dbReference type="Pfam" id="PF00275"/>
    </source>
</evidence>
<keyword evidence="9 12" id="KW-0961">Cell wall biogenesis/degradation</keyword>
<feature type="binding site" evidence="12">
    <location>
        <begin position="23"/>
        <end position="24"/>
    </location>
    <ligand>
        <name>phosphoenolpyruvate</name>
        <dbReference type="ChEBI" id="CHEBI:58702"/>
    </ligand>
</feature>
<dbReference type="Proteomes" id="UP000176581">
    <property type="component" value="Unassembled WGS sequence"/>
</dbReference>
<dbReference type="InterPro" id="IPR005750">
    <property type="entry name" value="UDP_GlcNAc_COvinyl_MurA"/>
</dbReference>
<feature type="binding site" evidence="12">
    <location>
        <begin position="123"/>
        <end position="127"/>
    </location>
    <ligand>
        <name>UDP-N-acetyl-alpha-D-glucosamine</name>
        <dbReference type="ChEBI" id="CHEBI:57705"/>
    </ligand>
</feature>
<evidence type="ECO:0000256" key="1">
    <source>
        <dbReference type="ARBA" id="ARBA00004496"/>
    </source>
</evidence>
<feature type="modified residue" description="2-(S-cysteinyl)pyruvic acid O-phosphothioketal" evidence="12">
    <location>
        <position position="118"/>
    </location>
</feature>
<evidence type="ECO:0000256" key="10">
    <source>
        <dbReference type="ARBA" id="ARBA00038367"/>
    </source>
</evidence>
<comment type="subcellular location">
    <subcellularLocation>
        <location evidence="1 12">Cytoplasm</location>
    </subcellularLocation>
</comment>
<comment type="caution">
    <text evidence="14">The sequence shown here is derived from an EMBL/GenBank/DDBJ whole genome shotgun (WGS) entry which is preliminary data.</text>
</comment>
<dbReference type="InterPro" id="IPR036968">
    <property type="entry name" value="Enolpyruvate_Tfrase_sf"/>
</dbReference>
<dbReference type="GO" id="GO:0008360">
    <property type="term" value="P:regulation of cell shape"/>
    <property type="evidence" value="ECO:0007669"/>
    <property type="project" value="UniProtKB-KW"/>
</dbReference>
<evidence type="ECO:0000313" key="15">
    <source>
        <dbReference type="Proteomes" id="UP000176581"/>
    </source>
</evidence>
<dbReference type="HAMAP" id="MF_00111">
    <property type="entry name" value="MurA"/>
    <property type="match status" value="1"/>
</dbReference>
<dbReference type="EMBL" id="MGJV01000037">
    <property type="protein sequence ID" value="OGN13684.1"/>
    <property type="molecule type" value="Genomic_DNA"/>
</dbReference>
<dbReference type="PANTHER" id="PTHR43783">
    <property type="entry name" value="UDP-N-ACETYLGLUCOSAMINE 1-CARBOXYVINYLTRANSFERASE"/>
    <property type="match status" value="1"/>
</dbReference>
<name>A0A1F8FKR9_9BACT</name>
<dbReference type="Pfam" id="PF00275">
    <property type="entry name" value="EPSP_synthase"/>
    <property type="match status" value="1"/>
</dbReference>
<dbReference type="GO" id="GO:0005737">
    <property type="term" value="C:cytoplasm"/>
    <property type="evidence" value="ECO:0007669"/>
    <property type="project" value="UniProtKB-SubCell"/>
</dbReference>
<comment type="function">
    <text evidence="12">Cell wall formation. Adds enolpyruvyl to UDP-N-acetylglucosamine.</text>
</comment>